<feature type="transmembrane region" description="Helical" evidence="6">
    <location>
        <begin position="14"/>
        <end position="39"/>
    </location>
</feature>
<keyword evidence="5 6" id="KW-0472">Membrane</keyword>
<organism evidence="8 9">
    <name type="scientific">Ferrovum myxofaciens</name>
    <dbReference type="NCBI Taxonomy" id="416213"/>
    <lineage>
        <taxon>Bacteria</taxon>
        <taxon>Pseudomonadati</taxon>
        <taxon>Pseudomonadota</taxon>
        <taxon>Betaproteobacteria</taxon>
        <taxon>Ferrovales</taxon>
        <taxon>Ferrovaceae</taxon>
        <taxon>Ferrovum</taxon>
    </lineage>
</organism>
<dbReference type="PANTHER" id="PTHR42920">
    <property type="entry name" value="OS03G0707200 PROTEIN-RELATED"/>
    <property type="match status" value="1"/>
</dbReference>
<dbReference type="InterPro" id="IPR037185">
    <property type="entry name" value="EmrE-like"/>
</dbReference>
<feature type="transmembrane region" description="Helical" evidence="6">
    <location>
        <begin position="45"/>
        <end position="66"/>
    </location>
</feature>
<proteinExistence type="predicted"/>
<evidence type="ECO:0000313" key="8">
    <source>
        <dbReference type="EMBL" id="KXW58099.1"/>
    </source>
</evidence>
<comment type="caution">
    <text evidence="8">The sequence shown here is derived from an EMBL/GenBank/DDBJ whole genome shotgun (WGS) entry which is preliminary data.</text>
</comment>
<evidence type="ECO:0000256" key="1">
    <source>
        <dbReference type="ARBA" id="ARBA00004651"/>
    </source>
</evidence>
<dbReference type="InterPro" id="IPR051258">
    <property type="entry name" value="Diverse_Substrate_Transporter"/>
</dbReference>
<dbReference type="SUPFAM" id="SSF103481">
    <property type="entry name" value="Multidrug resistance efflux transporter EmrE"/>
    <property type="match status" value="2"/>
</dbReference>
<keyword evidence="9" id="KW-1185">Reference proteome</keyword>
<feature type="transmembrane region" description="Helical" evidence="6">
    <location>
        <begin position="113"/>
        <end position="130"/>
    </location>
</feature>
<feature type="transmembrane region" description="Helical" evidence="6">
    <location>
        <begin position="260"/>
        <end position="279"/>
    </location>
</feature>
<dbReference type="EMBL" id="LRRD01000025">
    <property type="protein sequence ID" value="KXW58099.1"/>
    <property type="molecule type" value="Genomic_DNA"/>
</dbReference>
<evidence type="ECO:0000256" key="2">
    <source>
        <dbReference type="ARBA" id="ARBA00022475"/>
    </source>
</evidence>
<feature type="transmembrane region" description="Helical" evidence="6">
    <location>
        <begin position="285"/>
        <end position="302"/>
    </location>
</feature>
<evidence type="ECO:0000256" key="6">
    <source>
        <dbReference type="SAM" id="Phobius"/>
    </source>
</evidence>
<feature type="transmembrane region" description="Helical" evidence="6">
    <location>
        <begin position="78"/>
        <end position="101"/>
    </location>
</feature>
<dbReference type="AlphaFoldDB" id="A0A149VY13"/>
<dbReference type="OrthoDB" id="9813617at2"/>
<dbReference type="Pfam" id="PF00892">
    <property type="entry name" value="EamA"/>
    <property type="match status" value="2"/>
</dbReference>
<feature type="domain" description="EamA" evidence="7">
    <location>
        <begin position="168"/>
        <end position="301"/>
    </location>
</feature>
<sequence length="313" mass="33381">MANPAQHRSSRNQIVFGIILALLAAIGFSAKAILVKLAYRHPVDAVTLLALRMSFSVPFFLAVALWSHNQGNAKSLELKDWGAILGLGFVGYYLSSLLDFLGLQYISASLERLVLFLYPTIVVIMSALFLKRPLGRQELIAMGLSYAGIVLVFVHDFSGVHGSGMAVGAGLVFASTLTYSIYLIGVGQVIARIGTVRFTAYAMTVASVATLMQFAFTHPMTAMRQPISVYTLGLSMAIISTVLPVFMLSASIRLIGSGQASLIGTIGPVSTIFMAQAFLGEGVSLLQTIGSVLVMTGVVMIGRHSLSPKTRVS</sequence>
<dbReference type="GeneID" id="301708379"/>
<gene>
    <name evidence="8" type="ORF">FEMY_13960</name>
</gene>
<name>A0A149VY13_9PROT</name>
<feature type="transmembrane region" description="Helical" evidence="6">
    <location>
        <begin position="139"/>
        <end position="158"/>
    </location>
</feature>
<comment type="subcellular location">
    <subcellularLocation>
        <location evidence="1">Cell membrane</location>
        <topology evidence="1">Multi-pass membrane protein</topology>
    </subcellularLocation>
</comment>
<dbReference type="PANTHER" id="PTHR42920:SF5">
    <property type="entry name" value="EAMA DOMAIN-CONTAINING PROTEIN"/>
    <property type="match status" value="1"/>
</dbReference>
<dbReference type="Proteomes" id="UP000075653">
    <property type="component" value="Unassembled WGS sequence"/>
</dbReference>
<dbReference type="PATRIC" id="fig|1789004.3.peg.1414"/>
<reference evidence="8 9" key="1">
    <citation type="submission" date="2016-01" db="EMBL/GenBank/DDBJ databases">
        <title>Genome sequence of the acidophilic iron oxidising Ferrovum strain Z-31.</title>
        <authorList>
            <person name="Poehlein A."/>
            <person name="Ullrich S.R."/>
            <person name="Schloemann M."/>
            <person name="Muehling M."/>
            <person name="Daniel R."/>
        </authorList>
    </citation>
    <scope>NUCLEOTIDE SEQUENCE [LARGE SCALE GENOMIC DNA]</scope>
    <source>
        <strain evidence="8 9">Z-31</strain>
    </source>
</reference>
<dbReference type="InterPro" id="IPR000620">
    <property type="entry name" value="EamA_dom"/>
</dbReference>
<evidence type="ECO:0000256" key="5">
    <source>
        <dbReference type="ARBA" id="ARBA00023136"/>
    </source>
</evidence>
<evidence type="ECO:0000313" key="9">
    <source>
        <dbReference type="Proteomes" id="UP000075653"/>
    </source>
</evidence>
<evidence type="ECO:0000256" key="4">
    <source>
        <dbReference type="ARBA" id="ARBA00022989"/>
    </source>
</evidence>
<protein>
    <submittedName>
        <fullName evidence="8">EamA-like transporter family protein</fullName>
    </submittedName>
</protein>
<feature type="transmembrane region" description="Helical" evidence="6">
    <location>
        <begin position="164"/>
        <end position="186"/>
    </location>
</feature>
<feature type="transmembrane region" description="Helical" evidence="6">
    <location>
        <begin position="198"/>
        <end position="216"/>
    </location>
</feature>
<keyword evidence="4 6" id="KW-1133">Transmembrane helix</keyword>
<dbReference type="RefSeq" id="WP_031598050.1">
    <property type="nucleotide sequence ID" value="NZ_CP053676.1"/>
</dbReference>
<evidence type="ECO:0000259" key="7">
    <source>
        <dbReference type="Pfam" id="PF00892"/>
    </source>
</evidence>
<feature type="domain" description="EamA" evidence="7">
    <location>
        <begin position="16"/>
        <end position="153"/>
    </location>
</feature>
<evidence type="ECO:0000256" key="3">
    <source>
        <dbReference type="ARBA" id="ARBA00022692"/>
    </source>
</evidence>
<dbReference type="GO" id="GO:0005886">
    <property type="term" value="C:plasma membrane"/>
    <property type="evidence" value="ECO:0007669"/>
    <property type="project" value="UniProtKB-SubCell"/>
</dbReference>
<keyword evidence="3 6" id="KW-0812">Transmembrane</keyword>
<feature type="transmembrane region" description="Helical" evidence="6">
    <location>
        <begin position="228"/>
        <end position="248"/>
    </location>
</feature>
<accession>A0A149VY13</accession>
<keyword evidence="2" id="KW-1003">Cell membrane</keyword>